<feature type="region of interest" description="Disordered" evidence="1">
    <location>
        <begin position="193"/>
        <end position="220"/>
    </location>
</feature>
<dbReference type="EMBL" id="JAZGQK010000025">
    <property type="protein sequence ID" value="MEE6262116.1"/>
    <property type="molecule type" value="Genomic_DNA"/>
</dbReference>
<reference evidence="5 6" key="1">
    <citation type="submission" date="2024-01" db="EMBL/GenBank/DDBJ databases">
        <title>Genome insights into Plantactinospora sonchi sp. nov.</title>
        <authorList>
            <person name="Wang L."/>
        </authorList>
    </citation>
    <scope>NUCLEOTIDE SEQUENCE [LARGE SCALE GENOMIC DNA]</scope>
    <source>
        <strain evidence="5 6">NEAU-QY2</strain>
    </source>
</reference>
<dbReference type="PANTHER" id="PTHR38593:SF1">
    <property type="entry name" value="BLR2558 PROTEIN"/>
    <property type="match status" value="1"/>
</dbReference>
<dbReference type="Gene3D" id="1.20.1260.10">
    <property type="match status" value="1"/>
</dbReference>
<gene>
    <name evidence="4" type="ORF">V1633_18775</name>
    <name evidence="5" type="ORF">V1633_26880</name>
</gene>
<dbReference type="EMBL" id="JAZGQK010000016">
    <property type="protein sequence ID" value="MEE6260532.1"/>
    <property type="molecule type" value="Genomic_DNA"/>
</dbReference>
<proteinExistence type="predicted"/>
<dbReference type="RefSeq" id="WP_331215652.1">
    <property type="nucleotide sequence ID" value="NZ_JAZGQK010000016.1"/>
</dbReference>
<dbReference type="Proteomes" id="UP001332243">
    <property type="component" value="Unassembled WGS sequence"/>
</dbReference>
<evidence type="ECO:0000256" key="1">
    <source>
        <dbReference type="SAM" id="MobiDB-lite"/>
    </source>
</evidence>
<evidence type="ECO:0000313" key="4">
    <source>
        <dbReference type="EMBL" id="MEE6260532.1"/>
    </source>
</evidence>
<name>A0ABU7S0N1_9ACTN</name>
<protein>
    <submittedName>
        <fullName evidence="5">DUF4142 domain-containing protein</fullName>
    </submittedName>
</protein>
<accession>A0ABU7S0N1</accession>
<evidence type="ECO:0000259" key="3">
    <source>
        <dbReference type="Pfam" id="PF13628"/>
    </source>
</evidence>
<feature type="signal peptide" evidence="2">
    <location>
        <begin position="1"/>
        <end position="23"/>
    </location>
</feature>
<keyword evidence="2" id="KW-0732">Signal</keyword>
<sequence length="220" mass="22391">MLVTKRLGVLVSMVLLGLVPAGAAYSAAAEQTATPSATPSSALSAQDKQFLASIHQVNLAEIATGNLAQQKGTNQEVKTLGARFVTDHTQLDQKVQSVASAGKLTLPNKVTSEQQAVVNQLQNVSGADFDAQWVTAQLTAHSQAMQLVQAELTQGSDPAAKQVAQQAAPVLQAHHNALVSLAQSLGVPVPGGVTVPPSPGVSSGTPSRGGTPVTPGPTIS</sequence>
<comment type="caution">
    <text evidence="5">The sequence shown here is derived from an EMBL/GenBank/DDBJ whole genome shotgun (WGS) entry which is preliminary data.</text>
</comment>
<dbReference type="InterPro" id="IPR025419">
    <property type="entry name" value="DUF4142"/>
</dbReference>
<feature type="chain" id="PRO_5045032726" evidence="2">
    <location>
        <begin position="24"/>
        <end position="220"/>
    </location>
</feature>
<evidence type="ECO:0000313" key="5">
    <source>
        <dbReference type="EMBL" id="MEE6262116.1"/>
    </source>
</evidence>
<feature type="domain" description="DUF4142" evidence="3">
    <location>
        <begin position="46"/>
        <end position="178"/>
    </location>
</feature>
<dbReference type="PANTHER" id="PTHR38593">
    <property type="entry name" value="BLR2558 PROTEIN"/>
    <property type="match status" value="1"/>
</dbReference>
<evidence type="ECO:0000256" key="2">
    <source>
        <dbReference type="SAM" id="SignalP"/>
    </source>
</evidence>
<dbReference type="InterPro" id="IPR012347">
    <property type="entry name" value="Ferritin-like"/>
</dbReference>
<evidence type="ECO:0000313" key="6">
    <source>
        <dbReference type="Proteomes" id="UP001332243"/>
    </source>
</evidence>
<organism evidence="5 6">
    <name type="scientific">Plantactinospora sonchi</name>
    <dbReference type="NCBI Taxonomy" id="1544735"/>
    <lineage>
        <taxon>Bacteria</taxon>
        <taxon>Bacillati</taxon>
        <taxon>Actinomycetota</taxon>
        <taxon>Actinomycetes</taxon>
        <taxon>Micromonosporales</taxon>
        <taxon>Micromonosporaceae</taxon>
        <taxon>Plantactinospora</taxon>
    </lineage>
</organism>
<keyword evidence="6" id="KW-1185">Reference proteome</keyword>
<dbReference type="Pfam" id="PF13628">
    <property type="entry name" value="DUF4142"/>
    <property type="match status" value="1"/>
</dbReference>